<dbReference type="InterPro" id="IPR016181">
    <property type="entry name" value="Acyl_CoA_acyltransferase"/>
</dbReference>
<name>A0ABX5YWF2_9PLAN</name>
<keyword evidence="2" id="KW-1185">Reference proteome</keyword>
<dbReference type="SUPFAM" id="SSF55729">
    <property type="entry name" value="Acyl-CoA N-acyltransferases (Nat)"/>
    <property type="match status" value="1"/>
</dbReference>
<evidence type="ECO:0000313" key="1">
    <source>
        <dbReference type="EMBL" id="QEG20110.1"/>
    </source>
</evidence>
<accession>A0ABX5YWF2</accession>
<reference evidence="1 2" key="1">
    <citation type="submission" date="2019-08" db="EMBL/GenBank/DDBJ databases">
        <title>Deep-cultivation of Planctomycetes and their phenomic and genomic characterization uncovers novel biology.</title>
        <authorList>
            <person name="Wiegand S."/>
            <person name="Jogler M."/>
            <person name="Boedeker C."/>
            <person name="Pinto D."/>
            <person name="Vollmers J."/>
            <person name="Rivas-Marin E."/>
            <person name="Kohn T."/>
            <person name="Peeters S.H."/>
            <person name="Heuer A."/>
            <person name="Rast P."/>
            <person name="Oberbeckmann S."/>
            <person name="Bunk B."/>
            <person name="Jeske O."/>
            <person name="Meyerdierks A."/>
            <person name="Storesund J.E."/>
            <person name="Kallscheuer N."/>
            <person name="Luecker S."/>
            <person name="Lage O.M."/>
            <person name="Pohl T."/>
            <person name="Merkel B.J."/>
            <person name="Hornburger P."/>
            <person name="Mueller R.-W."/>
            <person name="Bruemmer F."/>
            <person name="Labrenz M."/>
            <person name="Spormann A.M."/>
            <person name="Op den Camp H."/>
            <person name="Overmann J."/>
            <person name="Amann R."/>
            <person name="Jetten M.S.M."/>
            <person name="Mascher T."/>
            <person name="Medema M.H."/>
            <person name="Devos D.P."/>
            <person name="Kaster A.-K."/>
            <person name="Ovreas L."/>
            <person name="Rohde M."/>
            <person name="Galperin M.Y."/>
            <person name="Jogler C."/>
        </authorList>
    </citation>
    <scope>NUCLEOTIDE SEQUENCE [LARGE SCALE GENOMIC DNA]</scope>
    <source>
        <strain evidence="1 2">DSM 8797</strain>
    </source>
</reference>
<dbReference type="EMBL" id="CP042910">
    <property type="protein sequence ID" value="QEG20110.1"/>
    <property type="molecule type" value="Genomic_DNA"/>
</dbReference>
<evidence type="ECO:0008006" key="3">
    <source>
        <dbReference type="Google" id="ProtNLM"/>
    </source>
</evidence>
<gene>
    <name evidence="1" type="ORF">GmarT_60190</name>
</gene>
<protein>
    <recommendedName>
        <fullName evidence="3">N-acetyltransferase domain-containing protein</fullName>
    </recommendedName>
</protein>
<dbReference type="Proteomes" id="UP000322887">
    <property type="component" value="Chromosome"/>
</dbReference>
<organism evidence="1 2">
    <name type="scientific">Gimesia maris</name>
    <dbReference type="NCBI Taxonomy" id="122"/>
    <lineage>
        <taxon>Bacteria</taxon>
        <taxon>Pseudomonadati</taxon>
        <taxon>Planctomycetota</taxon>
        <taxon>Planctomycetia</taxon>
        <taxon>Planctomycetales</taxon>
        <taxon>Planctomycetaceae</taxon>
        <taxon>Gimesia</taxon>
    </lineage>
</organism>
<dbReference type="Gene3D" id="3.40.630.30">
    <property type="match status" value="1"/>
</dbReference>
<sequence length="113" mass="13196">MGFRVRQIELDDLAGFRAALQRVAAEKKYLLTVEPPSLENMEAYVRHNVEQNHAQYVAVIEQQIVGWADSFLTCAIPSDMWRDWAWESSLNFEARESVINCWNARWHMPGNRD</sequence>
<proteinExistence type="predicted"/>
<evidence type="ECO:0000313" key="2">
    <source>
        <dbReference type="Proteomes" id="UP000322887"/>
    </source>
</evidence>